<reference evidence="2 3" key="1">
    <citation type="submission" date="2017-03" db="EMBL/GenBank/DDBJ databases">
        <title>An alternative strategy for trypanosome survival in the mammalian bloodstream revealed through genome and transcriptome analysis of the ubiquitous bovine parasite Trypanosoma (Megatrypanum) theileri.</title>
        <authorList>
            <person name="Kelly S."/>
            <person name="Ivens A."/>
            <person name="Mott A."/>
            <person name="O'Neill E."/>
            <person name="Emms D."/>
            <person name="Macleod O."/>
            <person name="Voorheis P."/>
            <person name="Matthews J."/>
            <person name="Matthews K."/>
            <person name="Carrington M."/>
        </authorList>
    </citation>
    <scope>NUCLEOTIDE SEQUENCE [LARGE SCALE GENOMIC DNA]</scope>
    <source>
        <strain evidence="2">Edinburgh</strain>
    </source>
</reference>
<dbReference type="EMBL" id="NBCO01000098">
    <property type="protein sequence ID" value="ORC82099.1"/>
    <property type="molecule type" value="Genomic_DNA"/>
</dbReference>
<dbReference type="PANTHER" id="PTHR34707">
    <property type="entry name" value="VIMENTIN-TYPE INTERMEDIATE FILAMENT-ASSOCIATED COILED-COIL PROTEIN"/>
    <property type="match status" value="1"/>
</dbReference>
<dbReference type="PANTHER" id="PTHR34707:SF1">
    <property type="entry name" value="VIMENTIN-TYPE INTERMEDIATE FILAMENT-ASSOCIATED COILED-COIL PROTEIN"/>
    <property type="match status" value="1"/>
</dbReference>
<dbReference type="AlphaFoldDB" id="A0A1X0NEJ3"/>
<feature type="coiled-coil region" evidence="1">
    <location>
        <begin position="9"/>
        <end position="39"/>
    </location>
</feature>
<proteinExistence type="predicted"/>
<evidence type="ECO:0000256" key="1">
    <source>
        <dbReference type="SAM" id="Coils"/>
    </source>
</evidence>
<keyword evidence="1" id="KW-0175">Coiled coil</keyword>
<evidence type="ECO:0000313" key="3">
    <source>
        <dbReference type="Proteomes" id="UP000192257"/>
    </source>
</evidence>
<dbReference type="GeneID" id="39991353"/>
<accession>A0A1X0NEJ3</accession>
<dbReference type="Proteomes" id="UP000192257">
    <property type="component" value="Unassembled WGS sequence"/>
</dbReference>
<organism evidence="2 3">
    <name type="scientific">Trypanosoma theileri</name>
    <dbReference type="NCBI Taxonomy" id="67003"/>
    <lineage>
        <taxon>Eukaryota</taxon>
        <taxon>Discoba</taxon>
        <taxon>Euglenozoa</taxon>
        <taxon>Kinetoplastea</taxon>
        <taxon>Metakinetoplastina</taxon>
        <taxon>Trypanosomatida</taxon>
        <taxon>Trypanosomatidae</taxon>
        <taxon>Trypanosoma</taxon>
    </lineage>
</organism>
<name>A0A1X0NEJ3_9TRYP</name>
<protein>
    <submittedName>
        <fullName evidence="2">Uncharacterized protein</fullName>
    </submittedName>
</protein>
<evidence type="ECO:0000313" key="2">
    <source>
        <dbReference type="EMBL" id="ORC82099.1"/>
    </source>
</evidence>
<dbReference type="RefSeq" id="XP_028877123.1">
    <property type="nucleotide sequence ID" value="XM_029031573.1"/>
</dbReference>
<dbReference type="STRING" id="67003.A0A1X0NEJ3"/>
<keyword evidence="3" id="KW-1185">Reference proteome</keyword>
<feature type="coiled-coil region" evidence="1">
    <location>
        <begin position="255"/>
        <end position="352"/>
    </location>
</feature>
<gene>
    <name evidence="2" type="ORF">TM35_000981020</name>
</gene>
<dbReference type="GO" id="GO:0045098">
    <property type="term" value="C:type III intermediate filament"/>
    <property type="evidence" value="ECO:0007669"/>
    <property type="project" value="TreeGrafter"/>
</dbReference>
<sequence>MDAELWAKYDDAVKRLKAAEQAEAAAKKEIDEKKSLAGKIQEGTKEYYLTWAEINKAEMAIAEEIEHKYAAEFARDLCYVDRMKDRNRTDYKEAQIDRHRGELALTREFVYINDSPYWIKWDKLNYKAWWVYYQLKLDGYDIVAAELWMAREVFCNCIKEDSNVKAFSNARNAALVALDKWEQKGVCVAWDEAKPKYDAALAKWNEFKHKGDKNGKELQEKIYECAKTSFKVYALVNNYEIGALKNELGQKVQEISTLKDDREEKSQENSALKSELGKKDQEISALKDKLGKKDQEFSELKDKLDKKDQENSVLKDELGRKGQKINDLEYELDLKDQEIAALKDELEQKDQEIGGLHGIPGKLDATVGEMRTWFRSLIHMNQSSISWQYQQLEEFEVFARTILEQEWQNWLERKISSHINLLNWIQERIAEVAALEEEEATARNKYKHEFYDSVKEIENRYSVLKEMLNGWDLNSFLIS</sequence>
<dbReference type="Gene3D" id="1.20.5.340">
    <property type="match status" value="1"/>
</dbReference>
<comment type="caution">
    <text evidence="2">The sequence shown here is derived from an EMBL/GenBank/DDBJ whole genome shotgun (WGS) entry which is preliminary data.</text>
</comment>
<dbReference type="VEuPathDB" id="TriTrypDB:TM35_000981020"/>